<protein>
    <recommendedName>
        <fullName evidence="6">Amine oxidase</fullName>
        <ecNumber evidence="6">1.4.3.-</ecNumber>
    </recommendedName>
</protein>
<evidence type="ECO:0000313" key="9">
    <source>
        <dbReference type="Proteomes" id="UP000184330"/>
    </source>
</evidence>
<dbReference type="PANTHER" id="PTHR43563">
    <property type="entry name" value="AMINE OXIDASE"/>
    <property type="match status" value="1"/>
</dbReference>
<dbReference type="EC" id="1.4.3.-" evidence="6"/>
<comment type="cofactor">
    <cofactor evidence="1 6">
        <name>FAD</name>
        <dbReference type="ChEBI" id="CHEBI:57692"/>
    </cofactor>
</comment>
<dbReference type="PANTHER" id="PTHR43563:SF1">
    <property type="entry name" value="AMINE OXIDASE [FLAVIN-CONTAINING] B"/>
    <property type="match status" value="1"/>
</dbReference>
<keyword evidence="6" id="KW-0285">Flavoprotein</keyword>
<dbReference type="STRING" id="576137.A0A1L7XQ94"/>
<keyword evidence="3 6" id="KW-0560">Oxidoreductase</keyword>
<keyword evidence="6" id="KW-0274">FAD</keyword>
<comment type="similarity">
    <text evidence="2 6">Belongs to the flavin monoamine oxidase family.</text>
</comment>
<feature type="binding site" evidence="5">
    <location>
        <position position="377"/>
    </location>
    <ligand>
        <name>substrate</name>
    </ligand>
</feature>
<gene>
    <name evidence="8" type="ORF">PAC_17113</name>
</gene>
<evidence type="ECO:0000256" key="6">
    <source>
        <dbReference type="RuleBase" id="RU362067"/>
    </source>
</evidence>
<name>A0A1L7XQ94_9HELO</name>
<dbReference type="AlphaFoldDB" id="A0A1L7XQ94"/>
<dbReference type="SUPFAM" id="SSF51905">
    <property type="entry name" value="FAD/NAD(P)-binding domain"/>
    <property type="match status" value="1"/>
</dbReference>
<dbReference type="Pfam" id="PF01593">
    <property type="entry name" value="Amino_oxidase"/>
    <property type="match status" value="1"/>
</dbReference>
<feature type="binding site" evidence="5">
    <location>
        <position position="48"/>
    </location>
    <ligand>
        <name>FAD</name>
        <dbReference type="ChEBI" id="CHEBI:57692"/>
    </ligand>
</feature>
<dbReference type="InterPro" id="IPR050703">
    <property type="entry name" value="Flavin_MAO"/>
</dbReference>
<evidence type="ECO:0000256" key="3">
    <source>
        <dbReference type="ARBA" id="ARBA00023002"/>
    </source>
</evidence>
<sequence>MASQPISKEGMHFQNDKVTEGLYTEAAIHSTQDLKSIYDVIVIGAGFTGLTAARDLSTAGKSVLLIEARDRIGGRTWASKAHGHYMEMGGTWVYWTQPHVFSELKRYGLDRELKQSTGTSFEMKGFHHKNGSSPLTYKSLHDDSNEVMESTIRKFLDIDGFGGVKTLDRPYDPDFVSQVPLKYLQMTCKDRLDELDVPQQHKDLAATIMETIGVAPIEKTPFFEVLRWFGLSGWSLNAFWRSCGALNLINGTTSLALAIMQESRADILLSSPIASVKTSSSSTTVTTRSGKTFEAGRVISTLPVNCLGDVVFDPPIDKRKLAAAKEQHLTKTVKMHVYTKKTLAPTQLASTQPSKIAFGFTESDVHAETESGTFSVFFGSEPLLDRSSPLATFQDIKEELKEIFATEENTIDDVRPEEMFWHDWTNDEFAKGAWCTFPMGWQENYWDALRKDEHGGKVVFASADWADGWRGFIDGAFEAGRAAAWKVLKGDLPRRSLYGA</sequence>
<feature type="binding site" evidence="5">
    <location>
        <begin position="67"/>
        <end position="68"/>
    </location>
    <ligand>
        <name>FAD</name>
        <dbReference type="ChEBI" id="CHEBI:57692"/>
    </ligand>
</feature>
<accession>A0A1L7XQ94</accession>
<proteinExistence type="inferred from homology"/>
<evidence type="ECO:0000256" key="4">
    <source>
        <dbReference type="ARBA" id="ARBA00048448"/>
    </source>
</evidence>
<dbReference type="Proteomes" id="UP000184330">
    <property type="component" value="Unassembled WGS sequence"/>
</dbReference>
<keyword evidence="9" id="KW-1185">Reference proteome</keyword>
<dbReference type="PRINTS" id="PR00757">
    <property type="entry name" value="AMINEOXDASEF"/>
</dbReference>
<organism evidence="8 9">
    <name type="scientific">Phialocephala subalpina</name>
    <dbReference type="NCBI Taxonomy" id="576137"/>
    <lineage>
        <taxon>Eukaryota</taxon>
        <taxon>Fungi</taxon>
        <taxon>Dikarya</taxon>
        <taxon>Ascomycota</taxon>
        <taxon>Pezizomycotina</taxon>
        <taxon>Leotiomycetes</taxon>
        <taxon>Helotiales</taxon>
        <taxon>Mollisiaceae</taxon>
        <taxon>Phialocephala</taxon>
        <taxon>Phialocephala fortinii species complex</taxon>
    </lineage>
</organism>
<dbReference type="InterPro" id="IPR036188">
    <property type="entry name" value="FAD/NAD-bd_sf"/>
</dbReference>
<reference evidence="8 9" key="1">
    <citation type="submission" date="2016-03" db="EMBL/GenBank/DDBJ databases">
        <authorList>
            <person name="Ploux O."/>
        </authorList>
    </citation>
    <scope>NUCLEOTIDE SEQUENCE [LARGE SCALE GENOMIC DNA]</scope>
    <source>
        <strain evidence="8 9">UAMH 11012</strain>
    </source>
</reference>
<dbReference type="OrthoDB" id="7777654at2759"/>
<evidence type="ECO:0000256" key="1">
    <source>
        <dbReference type="ARBA" id="ARBA00001974"/>
    </source>
</evidence>
<dbReference type="InterPro" id="IPR002937">
    <property type="entry name" value="Amino_oxidase"/>
</dbReference>
<dbReference type="GO" id="GO:0097621">
    <property type="term" value="F:monoamine oxidase activity"/>
    <property type="evidence" value="ECO:0007669"/>
    <property type="project" value="UniProtKB-EC"/>
</dbReference>
<dbReference type="EMBL" id="FJOG01000042">
    <property type="protein sequence ID" value="CZR67214.1"/>
    <property type="molecule type" value="Genomic_DNA"/>
</dbReference>
<evidence type="ECO:0000259" key="7">
    <source>
        <dbReference type="Pfam" id="PF01593"/>
    </source>
</evidence>
<evidence type="ECO:0000256" key="5">
    <source>
        <dbReference type="PIRSR" id="PIRSR601613-1"/>
    </source>
</evidence>
<dbReference type="Gene3D" id="3.50.50.60">
    <property type="entry name" value="FAD/NAD(P)-binding domain"/>
    <property type="match status" value="1"/>
</dbReference>
<evidence type="ECO:0000256" key="2">
    <source>
        <dbReference type="ARBA" id="ARBA00005995"/>
    </source>
</evidence>
<evidence type="ECO:0000313" key="8">
    <source>
        <dbReference type="EMBL" id="CZR67214.1"/>
    </source>
</evidence>
<dbReference type="InterPro" id="IPR001613">
    <property type="entry name" value="Flavin_amine_oxidase"/>
</dbReference>
<dbReference type="Gene3D" id="1.10.405.10">
    <property type="entry name" value="Guanine Nucleotide Dissociation Inhibitor, domain 1"/>
    <property type="match status" value="1"/>
</dbReference>
<dbReference type="Gene3D" id="3.90.660.10">
    <property type="match status" value="1"/>
</dbReference>
<comment type="catalytic activity">
    <reaction evidence="4">
        <text>a secondary aliphatic amine + O2 + H2O = a primary amine + an aldehyde + H2O2</text>
        <dbReference type="Rhea" id="RHEA:26414"/>
        <dbReference type="ChEBI" id="CHEBI:15377"/>
        <dbReference type="ChEBI" id="CHEBI:15379"/>
        <dbReference type="ChEBI" id="CHEBI:16240"/>
        <dbReference type="ChEBI" id="CHEBI:17478"/>
        <dbReference type="ChEBI" id="CHEBI:58855"/>
        <dbReference type="ChEBI" id="CHEBI:65296"/>
        <dbReference type="EC" id="1.4.3.4"/>
    </reaction>
</comment>
<feature type="domain" description="Amine oxidase" evidence="7">
    <location>
        <begin position="47"/>
        <end position="488"/>
    </location>
</feature>